<dbReference type="VEuPathDB" id="TriTrypDB:TvY486_0901910"/>
<name>G0U265_TRYVY</name>
<dbReference type="Gene3D" id="3.90.640.10">
    <property type="entry name" value="Actin, Chain A, domain 4"/>
    <property type="match status" value="1"/>
</dbReference>
<protein>
    <submittedName>
        <fullName evidence="2">Putative actin-related protein 3</fullName>
    </submittedName>
</protein>
<dbReference type="AlphaFoldDB" id="G0U265"/>
<accession>G0U265</accession>
<dbReference type="PANTHER" id="PTHR11937">
    <property type="entry name" value="ACTIN"/>
    <property type="match status" value="1"/>
</dbReference>
<evidence type="ECO:0000313" key="2">
    <source>
        <dbReference type="EMBL" id="CCC50368.1"/>
    </source>
</evidence>
<dbReference type="OMA" id="GIHYPIR"/>
<dbReference type="SMART" id="SM00268">
    <property type="entry name" value="ACTIN"/>
    <property type="match status" value="1"/>
</dbReference>
<dbReference type="CDD" id="cd10221">
    <property type="entry name" value="ASKHA_NBD_Arp3-like"/>
    <property type="match status" value="1"/>
</dbReference>
<evidence type="ECO:0000256" key="1">
    <source>
        <dbReference type="RuleBase" id="RU000487"/>
    </source>
</evidence>
<proteinExistence type="inferred from homology"/>
<dbReference type="Gene3D" id="3.30.420.40">
    <property type="match status" value="2"/>
</dbReference>
<organism evidence="2">
    <name type="scientific">Trypanosoma vivax (strain Y486)</name>
    <dbReference type="NCBI Taxonomy" id="1055687"/>
    <lineage>
        <taxon>Eukaryota</taxon>
        <taxon>Discoba</taxon>
        <taxon>Euglenozoa</taxon>
        <taxon>Kinetoplastea</taxon>
        <taxon>Metakinetoplastina</taxon>
        <taxon>Trypanosomatida</taxon>
        <taxon>Trypanosomatidae</taxon>
        <taxon>Trypanosoma</taxon>
        <taxon>Duttonella</taxon>
    </lineage>
</organism>
<sequence length="417" mass="47184">MAHPVVVIDNGTGYTKMGYAGNDDPTYVIPTVYADNENPNRRSPDAWGDLDFFVGDEAVAHAGTYSLSCPIKHGVIEDWDKMERMWQHCIYKYLRVAPEEHGFLITEPPANPPENREWTAEVMFETFGVKQLHIAVQGALALRATWTSEKSQQLGLAGKDTGVVIDSGAGVTHVVPIVEGFVMHHAIQRIPLAGRDINNFILELLLDRGETLPHGDEAVRVAQRIKERYCYVARDMAREFEMYDSDLQSHISKHREVCSGTGKSFHIDVGYEKFVGPELFFHPEMLSSEWTTPLPAVVEQAVWSCPIDCRRPLYKNVVLSGGSTMFPKFDKRLQKDLRTIVDSRAKKNTKALGDTRREITYEVNVVSHERQRYAVWYGGSMLGASQDFVSIAKTKQEYEECGPYICRQSNMFHSVFD</sequence>
<dbReference type="Pfam" id="PF00022">
    <property type="entry name" value="Actin"/>
    <property type="match status" value="2"/>
</dbReference>
<dbReference type="InterPro" id="IPR004000">
    <property type="entry name" value="Actin"/>
</dbReference>
<dbReference type="PRINTS" id="PR00190">
    <property type="entry name" value="ACTIN"/>
</dbReference>
<dbReference type="EMBL" id="HE573025">
    <property type="protein sequence ID" value="CCC50368.1"/>
    <property type="molecule type" value="Genomic_DNA"/>
</dbReference>
<reference evidence="2" key="1">
    <citation type="journal article" date="2012" name="Proc. Natl. Acad. Sci. U.S.A.">
        <title>Antigenic diversity is generated by distinct evolutionary mechanisms in African trypanosome species.</title>
        <authorList>
            <person name="Jackson A.P."/>
            <person name="Berry A."/>
            <person name="Aslett M."/>
            <person name="Allison H.C."/>
            <person name="Burton P."/>
            <person name="Vavrova-Anderson J."/>
            <person name="Brown R."/>
            <person name="Browne H."/>
            <person name="Corton N."/>
            <person name="Hauser H."/>
            <person name="Gamble J."/>
            <person name="Gilderthorp R."/>
            <person name="Marcello L."/>
            <person name="McQuillan J."/>
            <person name="Otto T.D."/>
            <person name="Quail M.A."/>
            <person name="Sanders M.J."/>
            <person name="van Tonder A."/>
            <person name="Ginger M.L."/>
            <person name="Field M.C."/>
            <person name="Barry J.D."/>
            <person name="Hertz-Fowler C."/>
            <person name="Berriman M."/>
        </authorList>
    </citation>
    <scope>NUCLEOTIDE SEQUENCE</scope>
    <source>
        <strain evidence="2">Y486</strain>
    </source>
</reference>
<dbReference type="SUPFAM" id="SSF53067">
    <property type="entry name" value="Actin-like ATPase domain"/>
    <property type="match status" value="2"/>
</dbReference>
<comment type="similarity">
    <text evidence="1">Belongs to the actin family.</text>
</comment>
<dbReference type="FunFam" id="3.30.420.40:FF:000029">
    <property type="entry name" value="Actin-related protein 3"/>
    <property type="match status" value="1"/>
</dbReference>
<dbReference type="InterPro" id="IPR043129">
    <property type="entry name" value="ATPase_NBD"/>
</dbReference>
<gene>
    <name evidence="2" type="ORF">TVY486_0901910</name>
</gene>